<dbReference type="RefSeq" id="WP_131994782.1">
    <property type="nucleotide sequence ID" value="NZ_JACGXM010000005.1"/>
</dbReference>
<dbReference type="GO" id="GO:0016020">
    <property type="term" value="C:membrane"/>
    <property type="evidence" value="ECO:0007669"/>
    <property type="project" value="UniProtKB-SubCell"/>
</dbReference>
<feature type="transmembrane region" description="Helical" evidence="6">
    <location>
        <begin position="106"/>
        <end position="126"/>
    </location>
</feature>
<sequence length="205" mass="21684">MNWADYTIIAVLGLSVLMGLWRGFVGEVLALAVWVCAFWVAWMLGPALAERFSASISTPSVRVVLAYALCFMAVLIAGAIVTFLMRKLVEGSGLSGSDRMLGMVFGLARGLALVVLVVLLLGFTPFTRDPWWHQSQLLPGFERGAQWLAARLPQQVARHLEPVQGVLGPLAQPVVPGPEPAKPAGAPRGKPGDGGAAAGTQTPST</sequence>
<dbReference type="PANTHER" id="PTHR36926">
    <property type="entry name" value="COLICIN V PRODUCTION PROTEIN"/>
    <property type="match status" value="1"/>
</dbReference>
<accession>A0A4R2IBP5</accession>
<dbReference type="Pfam" id="PF02674">
    <property type="entry name" value="Colicin_V"/>
    <property type="match status" value="1"/>
</dbReference>
<comment type="caution">
    <text evidence="7">The sequence shown here is derived from an EMBL/GenBank/DDBJ whole genome shotgun (WGS) entry which is preliminary data.</text>
</comment>
<evidence type="ECO:0000256" key="4">
    <source>
        <dbReference type="ARBA" id="ARBA00023136"/>
    </source>
</evidence>
<dbReference type="PANTHER" id="PTHR36926:SF1">
    <property type="entry name" value="COLICIN V PRODUCTION PROTEIN"/>
    <property type="match status" value="1"/>
</dbReference>
<dbReference type="OrthoDB" id="9810601at2"/>
<evidence type="ECO:0000256" key="3">
    <source>
        <dbReference type="ARBA" id="ARBA00022989"/>
    </source>
</evidence>
<gene>
    <name evidence="7" type="ORF">EV148_102287</name>
</gene>
<protein>
    <submittedName>
        <fullName evidence="7">Membrane protein required for colicin V production</fullName>
    </submittedName>
</protein>
<dbReference type="AlphaFoldDB" id="A0A4R2IBP5"/>
<dbReference type="Proteomes" id="UP000294862">
    <property type="component" value="Unassembled WGS sequence"/>
</dbReference>
<keyword evidence="4 6" id="KW-0472">Membrane</keyword>
<proteinExistence type="predicted"/>
<feature type="transmembrane region" description="Helical" evidence="6">
    <location>
        <begin position="28"/>
        <end position="45"/>
    </location>
</feature>
<name>A0A4R2IBP5_9GAMM</name>
<evidence type="ECO:0000256" key="2">
    <source>
        <dbReference type="ARBA" id="ARBA00022692"/>
    </source>
</evidence>
<reference evidence="7 8" key="1">
    <citation type="journal article" date="2015" name="Stand. Genomic Sci.">
        <title>Genomic Encyclopedia of Bacterial and Archaeal Type Strains, Phase III: the genomes of soil and plant-associated and newly described type strains.</title>
        <authorList>
            <person name="Whitman W.B."/>
            <person name="Woyke T."/>
            <person name="Klenk H.P."/>
            <person name="Zhou Y."/>
            <person name="Lilburn T.G."/>
            <person name="Beck B.J."/>
            <person name="De Vos P."/>
            <person name="Vandamme P."/>
            <person name="Eisen J.A."/>
            <person name="Garrity G."/>
            <person name="Hugenholtz P."/>
            <person name="Kyrpides N.C."/>
        </authorList>
    </citation>
    <scope>NUCLEOTIDE SEQUENCE [LARGE SCALE GENOMIC DNA]</scope>
    <source>
        <strain evidence="7 8">A3</strain>
    </source>
</reference>
<keyword evidence="3 6" id="KW-1133">Transmembrane helix</keyword>
<evidence type="ECO:0000256" key="1">
    <source>
        <dbReference type="ARBA" id="ARBA00004141"/>
    </source>
</evidence>
<dbReference type="GO" id="GO:0009403">
    <property type="term" value="P:toxin biosynthetic process"/>
    <property type="evidence" value="ECO:0007669"/>
    <property type="project" value="InterPro"/>
</dbReference>
<feature type="transmembrane region" description="Helical" evidence="6">
    <location>
        <begin position="65"/>
        <end position="85"/>
    </location>
</feature>
<dbReference type="InterPro" id="IPR003825">
    <property type="entry name" value="Colicin-V_CvpA"/>
</dbReference>
<dbReference type="InterPro" id="IPR052719">
    <property type="entry name" value="CvpA-like"/>
</dbReference>
<evidence type="ECO:0000313" key="7">
    <source>
        <dbReference type="EMBL" id="TCO41933.1"/>
    </source>
</evidence>
<comment type="subcellular location">
    <subcellularLocation>
        <location evidence="1">Membrane</location>
        <topology evidence="1">Multi-pass membrane protein</topology>
    </subcellularLocation>
</comment>
<evidence type="ECO:0000313" key="8">
    <source>
        <dbReference type="Proteomes" id="UP000294862"/>
    </source>
</evidence>
<keyword evidence="8" id="KW-1185">Reference proteome</keyword>
<evidence type="ECO:0000256" key="6">
    <source>
        <dbReference type="SAM" id="Phobius"/>
    </source>
</evidence>
<feature type="region of interest" description="Disordered" evidence="5">
    <location>
        <begin position="171"/>
        <end position="205"/>
    </location>
</feature>
<organism evidence="7 8">
    <name type="scientific">Dokdonella fugitiva</name>
    <dbReference type="NCBI Taxonomy" id="328517"/>
    <lineage>
        <taxon>Bacteria</taxon>
        <taxon>Pseudomonadati</taxon>
        <taxon>Pseudomonadota</taxon>
        <taxon>Gammaproteobacteria</taxon>
        <taxon>Lysobacterales</taxon>
        <taxon>Rhodanobacteraceae</taxon>
        <taxon>Dokdonella</taxon>
    </lineage>
</organism>
<keyword evidence="2 6" id="KW-0812">Transmembrane</keyword>
<dbReference type="EMBL" id="SLWQ01000002">
    <property type="protein sequence ID" value="TCO41933.1"/>
    <property type="molecule type" value="Genomic_DNA"/>
</dbReference>
<evidence type="ECO:0000256" key="5">
    <source>
        <dbReference type="SAM" id="MobiDB-lite"/>
    </source>
</evidence>